<dbReference type="Proteomes" id="UP000219338">
    <property type="component" value="Unassembled WGS sequence"/>
</dbReference>
<sequence length="75" mass="8376">MSGFHALLFITSWLLTLPMTGLPSTFRISHIPLADMSVSELYDTTVRKEGLYAAKTEAKKWMPSSLPKSPSFQQS</sequence>
<protein>
    <submittedName>
        <fullName evidence="2">Uncharacterized protein</fullName>
    </submittedName>
</protein>
<accession>A0A284R324</accession>
<gene>
    <name evidence="2" type="ORF">ARMOST_06452</name>
</gene>
<name>A0A284R324_ARMOS</name>
<evidence type="ECO:0000256" key="1">
    <source>
        <dbReference type="SAM" id="SignalP"/>
    </source>
</evidence>
<evidence type="ECO:0000313" key="3">
    <source>
        <dbReference type="Proteomes" id="UP000219338"/>
    </source>
</evidence>
<dbReference type="EMBL" id="FUEG01000004">
    <property type="protein sequence ID" value="SJL03106.1"/>
    <property type="molecule type" value="Genomic_DNA"/>
</dbReference>
<feature type="chain" id="PRO_5012424997" evidence="1">
    <location>
        <begin position="24"/>
        <end position="75"/>
    </location>
</feature>
<keyword evidence="1" id="KW-0732">Signal</keyword>
<proteinExistence type="predicted"/>
<keyword evidence="3" id="KW-1185">Reference proteome</keyword>
<feature type="signal peptide" evidence="1">
    <location>
        <begin position="1"/>
        <end position="23"/>
    </location>
</feature>
<reference evidence="3" key="1">
    <citation type="journal article" date="2017" name="Nat. Ecol. Evol.">
        <title>Genome expansion and lineage-specific genetic innovations in the forest pathogenic fungi Armillaria.</title>
        <authorList>
            <person name="Sipos G."/>
            <person name="Prasanna A.N."/>
            <person name="Walter M.C."/>
            <person name="O'Connor E."/>
            <person name="Balint B."/>
            <person name="Krizsan K."/>
            <person name="Kiss B."/>
            <person name="Hess J."/>
            <person name="Varga T."/>
            <person name="Slot J."/>
            <person name="Riley R."/>
            <person name="Boka B."/>
            <person name="Rigling D."/>
            <person name="Barry K."/>
            <person name="Lee J."/>
            <person name="Mihaltcheva S."/>
            <person name="LaButti K."/>
            <person name="Lipzen A."/>
            <person name="Waldron R."/>
            <person name="Moloney N.M."/>
            <person name="Sperisen C."/>
            <person name="Kredics L."/>
            <person name="Vagvoelgyi C."/>
            <person name="Patrignani A."/>
            <person name="Fitzpatrick D."/>
            <person name="Nagy I."/>
            <person name="Doyle S."/>
            <person name="Anderson J.B."/>
            <person name="Grigoriev I.V."/>
            <person name="Gueldener U."/>
            <person name="Muensterkoetter M."/>
            <person name="Nagy L.G."/>
        </authorList>
    </citation>
    <scope>NUCLEOTIDE SEQUENCE [LARGE SCALE GENOMIC DNA]</scope>
    <source>
        <strain evidence="3">C18/9</strain>
    </source>
</reference>
<evidence type="ECO:0000313" key="2">
    <source>
        <dbReference type="EMBL" id="SJL03106.1"/>
    </source>
</evidence>
<organism evidence="2 3">
    <name type="scientific">Armillaria ostoyae</name>
    <name type="common">Armillaria root rot fungus</name>
    <dbReference type="NCBI Taxonomy" id="47428"/>
    <lineage>
        <taxon>Eukaryota</taxon>
        <taxon>Fungi</taxon>
        <taxon>Dikarya</taxon>
        <taxon>Basidiomycota</taxon>
        <taxon>Agaricomycotina</taxon>
        <taxon>Agaricomycetes</taxon>
        <taxon>Agaricomycetidae</taxon>
        <taxon>Agaricales</taxon>
        <taxon>Marasmiineae</taxon>
        <taxon>Physalacriaceae</taxon>
        <taxon>Armillaria</taxon>
    </lineage>
</organism>
<dbReference type="AlphaFoldDB" id="A0A284R324"/>